<feature type="signal peptide" evidence="1">
    <location>
        <begin position="1"/>
        <end position="17"/>
    </location>
</feature>
<accession>A0A8J2SG15</accession>
<sequence length="409" mass="43809">MQQVAWLLATYIACTSALLPTAGLVATTPAARGATTRLAATTPSLGLYGDWEPSAGGSYVLEAADGPEAAKGVVHFLGGAFVGAGSQLTYRYLLERFAQANYAVIATPFRLSFDYQSVCDAVEASYDAARAEAQERGYGSDLEVVGVGHSCGALLQALIATRRPNERRRLALLSYNNKRAAEAIPLFESVVAPIAVEAVAESLPTTPFARQALSLLRNAGEELLDAATDTDSQNPFMRLRAAAPANVRALGDAFVGETSTIARQGLELADQLPDLLGEIAGGAREFEPEPREMRELLRLSFRAEDVLVVQFDDDQLDESDELYSVLRDSVARRQAEGEVEGAAPAVRLARLGGTHVTPLTQDIFLPAEKVSEYASAAANVSPVIEAPRRSFLRDVDATWGELEAWLAPR</sequence>
<dbReference type="InterPro" id="IPR029058">
    <property type="entry name" value="AB_hydrolase_fold"/>
</dbReference>
<keyword evidence="1" id="KW-0732">Signal</keyword>
<dbReference type="Pfam" id="PF07082">
    <property type="entry name" value="DUF1350"/>
    <property type="match status" value="2"/>
</dbReference>
<proteinExistence type="predicted"/>
<name>A0A8J2SG15_9STRA</name>
<keyword evidence="3" id="KW-1185">Reference proteome</keyword>
<dbReference type="Gene3D" id="3.40.50.1820">
    <property type="entry name" value="alpha/beta hydrolase"/>
    <property type="match status" value="1"/>
</dbReference>
<evidence type="ECO:0000313" key="2">
    <source>
        <dbReference type="EMBL" id="CAH0369318.1"/>
    </source>
</evidence>
<dbReference type="SUPFAM" id="SSF53474">
    <property type="entry name" value="alpha/beta-Hydrolases"/>
    <property type="match status" value="1"/>
</dbReference>
<evidence type="ECO:0000256" key="1">
    <source>
        <dbReference type="SAM" id="SignalP"/>
    </source>
</evidence>
<reference evidence="2" key="1">
    <citation type="submission" date="2021-11" db="EMBL/GenBank/DDBJ databases">
        <authorList>
            <consortium name="Genoscope - CEA"/>
            <person name="William W."/>
        </authorList>
    </citation>
    <scope>NUCLEOTIDE SEQUENCE</scope>
</reference>
<dbReference type="InterPro" id="IPR010765">
    <property type="entry name" value="DUF1350"/>
</dbReference>
<comment type="caution">
    <text evidence="2">The sequence shown here is derived from an EMBL/GenBank/DDBJ whole genome shotgun (WGS) entry which is preliminary data.</text>
</comment>
<dbReference type="Proteomes" id="UP000789595">
    <property type="component" value="Unassembled WGS sequence"/>
</dbReference>
<evidence type="ECO:0008006" key="4">
    <source>
        <dbReference type="Google" id="ProtNLM"/>
    </source>
</evidence>
<evidence type="ECO:0000313" key="3">
    <source>
        <dbReference type="Proteomes" id="UP000789595"/>
    </source>
</evidence>
<dbReference type="OrthoDB" id="4892at2759"/>
<protein>
    <recommendedName>
        <fullName evidence="4">GPI inositol-deacylase</fullName>
    </recommendedName>
</protein>
<feature type="chain" id="PRO_5035254818" description="GPI inositol-deacylase" evidence="1">
    <location>
        <begin position="18"/>
        <end position="409"/>
    </location>
</feature>
<dbReference type="PANTHER" id="PTHR34127">
    <property type="entry name" value="OS04G0405600 PROTEIN"/>
    <property type="match status" value="1"/>
</dbReference>
<gene>
    <name evidence="2" type="ORF">PECAL_2P24380</name>
</gene>
<organism evidence="2 3">
    <name type="scientific">Pelagomonas calceolata</name>
    <dbReference type="NCBI Taxonomy" id="35677"/>
    <lineage>
        <taxon>Eukaryota</taxon>
        <taxon>Sar</taxon>
        <taxon>Stramenopiles</taxon>
        <taxon>Ochrophyta</taxon>
        <taxon>Pelagophyceae</taxon>
        <taxon>Pelagomonadales</taxon>
        <taxon>Pelagomonadaceae</taxon>
        <taxon>Pelagomonas</taxon>
    </lineage>
</organism>
<dbReference type="PANTHER" id="PTHR34127:SF1">
    <property type="entry name" value="OS04G0405600 PROTEIN"/>
    <property type="match status" value="1"/>
</dbReference>
<dbReference type="AlphaFoldDB" id="A0A8J2SG15"/>
<dbReference type="EMBL" id="CAKKNE010000002">
    <property type="protein sequence ID" value="CAH0369318.1"/>
    <property type="molecule type" value="Genomic_DNA"/>
</dbReference>